<reference evidence="2" key="1">
    <citation type="journal article" date="2022" name="Nat. Commun.">
        <title>Chromosome evolution and the genetic basis of agronomically important traits in greater yam.</title>
        <authorList>
            <person name="Bredeson J.V."/>
            <person name="Lyons J.B."/>
            <person name="Oniyinde I.O."/>
            <person name="Okereke N.R."/>
            <person name="Kolade O."/>
            <person name="Nnabue I."/>
            <person name="Nwadili C.O."/>
            <person name="Hribova E."/>
            <person name="Parker M."/>
            <person name="Nwogha J."/>
            <person name="Shu S."/>
            <person name="Carlson J."/>
            <person name="Kariba R."/>
            <person name="Muthemba S."/>
            <person name="Knop K."/>
            <person name="Barton G.J."/>
            <person name="Sherwood A.V."/>
            <person name="Lopez-Montes A."/>
            <person name="Asiedu R."/>
            <person name="Jamnadass R."/>
            <person name="Muchugi A."/>
            <person name="Goodstein D."/>
            <person name="Egesi C.N."/>
            <person name="Featherston J."/>
            <person name="Asfaw A."/>
            <person name="Simpson G.G."/>
            <person name="Dolezel J."/>
            <person name="Hendre P.S."/>
            <person name="Van Deynze A."/>
            <person name="Kumar P.L."/>
            <person name="Obidiegwu J.E."/>
            <person name="Bhattacharjee R."/>
            <person name="Rokhsar D.S."/>
        </authorList>
    </citation>
    <scope>NUCLEOTIDE SEQUENCE [LARGE SCALE GENOMIC DNA]</scope>
    <source>
        <strain evidence="2">cv. TDa95/00328</strain>
    </source>
</reference>
<sequence length="120" mass="12520">MADKKEKGSEKENKPSTALIQKPKPKPELPPGPDCCAQPSYQWLCASVKCASCGMVTMWTKQFYLPPPPSGCHQSHCGCGCGCGCGQSKPCRPRCGGCGCGGGGCARSKPCRSRCGCGQC</sequence>
<proteinExistence type="predicted"/>
<accession>A0ACB7UJC2</accession>
<evidence type="ECO:0000313" key="2">
    <source>
        <dbReference type="Proteomes" id="UP000827976"/>
    </source>
</evidence>
<gene>
    <name evidence="1" type="ORF">IHE45_15G003800</name>
</gene>
<comment type="caution">
    <text evidence="1">The sequence shown here is derived from an EMBL/GenBank/DDBJ whole genome shotgun (WGS) entry which is preliminary data.</text>
</comment>
<organism evidence="1 2">
    <name type="scientific">Dioscorea alata</name>
    <name type="common">Purple yam</name>
    <dbReference type="NCBI Taxonomy" id="55571"/>
    <lineage>
        <taxon>Eukaryota</taxon>
        <taxon>Viridiplantae</taxon>
        <taxon>Streptophyta</taxon>
        <taxon>Embryophyta</taxon>
        <taxon>Tracheophyta</taxon>
        <taxon>Spermatophyta</taxon>
        <taxon>Magnoliopsida</taxon>
        <taxon>Liliopsida</taxon>
        <taxon>Dioscoreales</taxon>
        <taxon>Dioscoreaceae</taxon>
        <taxon>Dioscorea</taxon>
    </lineage>
</organism>
<evidence type="ECO:0000313" key="1">
    <source>
        <dbReference type="EMBL" id="KAH7660605.1"/>
    </source>
</evidence>
<keyword evidence="2" id="KW-1185">Reference proteome</keyword>
<dbReference type="EMBL" id="CM037025">
    <property type="protein sequence ID" value="KAH7660605.1"/>
    <property type="molecule type" value="Genomic_DNA"/>
</dbReference>
<protein>
    <submittedName>
        <fullName evidence="1">Uncharacterized protein</fullName>
    </submittedName>
</protein>
<dbReference type="Proteomes" id="UP000827976">
    <property type="component" value="Chromosome 15"/>
</dbReference>
<name>A0ACB7UJC2_DIOAL</name>